<name>A0A9X9A907_BACCE</name>
<organism evidence="2 3">
    <name type="scientific">Bacillus cereus</name>
    <dbReference type="NCBI Taxonomy" id="1396"/>
    <lineage>
        <taxon>Bacteria</taxon>
        <taxon>Bacillati</taxon>
        <taxon>Bacillota</taxon>
        <taxon>Bacilli</taxon>
        <taxon>Bacillales</taxon>
        <taxon>Bacillaceae</taxon>
        <taxon>Bacillus</taxon>
        <taxon>Bacillus cereus group</taxon>
    </lineage>
</organism>
<protein>
    <submittedName>
        <fullName evidence="2">Uncharacterized protein</fullName>
    </submittedName>
</protein>
<evidence type="ECO:0000256" key="1">
    <source>
        <dbReference type="SAM" id="MobiDB-lite"/>
    </source>
</evidence>
<feature type="region of interest" description="Disordered" evidence="1">
    <location>
        <begin position="39"/>
        <end position="95"/>
    </location>
</feature>
<accession>A0A9X9A907</accession>
<feature type="non-terminal residue" evidence="2">
    <location>
        <position position="1"/>
    </location>
</feature>
<gene>
    <name evidence="2" type="ORF">FC695_17775</name>
</gene>
<feature type="compositionally biased region" description="Acidic residues" evidence="1">
    <location>
        <begin position="55"/>
        <end position="70"/>
    </location>
</feature>
<feature type="compositionally biased region" description="Polar residues" evidence="1">
    <location>
        <begin position="41"/>
        <end position="50"/>
    </location>
</feature>
<dbReference type="EMBL" id="SZOH01001184">
    <property type="protein sequence ID" value="TKJ01970.1"/>
    <property type="molecule type" value="Genomic_DNA"/>
</dbReference>
<proteinExistence type="predicted"/>
<evidence type="ECO:0000313" key="3">
    <source>
        <dbReference type="Proteomes" id="UP000308444"/>
    </source>
</evidence>
<dbReference type="AlphaFoldDB" id="A0A9X9A907"/>
<feature type="non-terminal residue" evidence="2">
    <location>
        <position position="137"/>
    </location>
</feature>
<sequence length="137" mass="15227">AKLIYLGIYDIFNSRKIDIDNKVIPQLLQESDIKNVAEIVGTSQAPQQTKLPEVPVDDEEEASSELEGGGDSEPASNSNKLFKNNQKRKSVSEKMPKAPVIKKQYKLAFEPVYEKQIGIAIPRRTIVVASMNRRSGA</sequence>
<reference evidence="2 3" key="1">
    <citation type="journal article" date="2019" name="Environ. Microbiol.">
        <title>An active ?-lactamase is a part of an orchestrated cell wall stress resistance network of Bacillus subtilis and related rhizosphere species.</title>
        <authorList>
            <person name="Bucher T."/>
            <person name="Keren-Paz A."/>
            <person name="Hausser J."/>
            <person name="Olender T."/>
            <person name="Cytryn E."/>
            <person name="Kolodkin-Gal I."/>
        </authorList>
    </citation>
    <scope>NUCLEOTIDE SEQUENCE [LARGE SCALE GENOMIC DNA]</scope>
    <source>
        <strain evidence="2 3">I32</strain>
    </source>
</reference>
<feature type="compositionally biased region" description="Polar residues" evidence="1">
    <location>
        <begin position="74"/>
        <end position="84"/>
    </location>
</feature>
<comment type="caution">
    <text evidence="2">The sequence shown here is derived from an EMBL/GenBank/DDBJ whole genome shotgun (WGS) entry which is preliminary data.</text>
</comment>
<evidence type="ECO:0000313" key="2">
    <source>
        <dbReference type="EMBL" id="TKJ01970.1"/>
    </source>
</evidence>
<dbReference type="Proteomes" id="UP000308444">
    <property type="component" value="Unassembled WGS sequence"/>
</dbReference>